<dbReference type="PANTHER" id="PTHR48111:SF40">
    <property type="entry name" value="PHOSPHATE REGULON TRANSCRIPTIONAL REGULATORY PROTEIN PHOB"/>
    <property type="match status" value="1"/>
</dbReference>
<dbReference type="SUPFAM" id="SSF46894">
    <property type="entry name" value="C-terminal effector domain of the bipartite response regulators"/>
    <property type="match status" value="1"/>
</dbReference>
<evidence type="ECO:0000313" key="8">
    <source>
        <dbReference type="EMBL" id="PLX59665.1"/>
    </source>
</evidence>
<reference evidence="8 10" key="1">
    <citation type="submission" date="2017-11" db="EMBL/GenBank/DDBJ databases">
        <title>Genome-resolved metagenomics identifies genetic mobility, metabolic interactions, and unexpected diversity in perchlorate-reducing communities.</title>
        <authorList>
            <person name="Barnum T.P."/>
            <person name="Figueroa I.A."/>
            <person name="Carlstrom C.I."/>
            <person name="Lucas L.N."/>
            <person name="Engelbrektson A.L."/>
            <person name="Coates J.D."/>
        </authorList>
    </citation>
    <scope>NUCLEOTIDE SEQUENCE [LARGE SCALE GENOMIC DNA]</scope>
    <source>
        <strain evidence="8">BM301</strain>
    </source>
</reference>
<dbReference type="Gene3D" id="1.10.10.10">
    <property type="entry name" value="Winged helix-like DNA-binding domain superfamily/Winged helix DNA-binding domain"/>
    <property type="match status" value="1"/>
</dbReference>
<dbReference type="InterPro" id="IPR039420">
    <property type="entry name" value="WalR-like"/>
</dbReference>
<dbReference type="InterPro" id="IPR011006">
    <property type="entry name" value="CheY-like_superfamily"/>
</dbReference>
<evidence type="ECO:0000313" key="10">
    <source>
        <dbReference type="Proteomes" id="UP000235015"/>
    </source>
</evidence>
<feature type="modified residue" description="4-aspartylphosphate" evidence="4">
    <location>
        <position position="55"/>
    </location>
</feature>
<accession>A0A2N6CRI4</accession>
<evidence type="ECO:0000256" key="3">
    <source>
        <dbReference type="ARBA" id="ARBA00023125"/>
    </source>
</evidence>
<reference evidence="9 11" key="2">
    <citation type="submission" date="2019-07" db="EMBL/GenBank/DDBJ databases">
        <title>The pathways for chlorine oxyanion respiration interact through the shared metabolite chlorate.</title>
        <authorList>
            <person name="Barnum T.P."/>
            <person name="Cheng Y."/>
            <person name="Hill K.A."/>
            <person name="Lucas L.N."/>
            <person name="Carlson H.K."/>
            <person name="Coates J.D."/>
        </authorList>
    </citation>
    <scope>NUCLEOTIDE SEQUENCE [LARGE SCALE GENOMIC DNA]</scope>
    <source>
        <strain evidence="9 11">BK-1</strain>
    </source>
</reference>
<dbReference type="GO" id="GO:0000976">
    <property type="term" value="F:transcription cis-regulatory region binding"/>
    <property type="evidence" value="ECO:0007669"/>
    <property type="project" value="TreeGrafter"/>
</dbReference>
<dbReference type="SMART" id="SM00448">
    <property type="entry name" value="REC"/>
    <property type="match status" value="1"/>
</dbReference>
<feature type="domain" description="Response regulatory" evidence="6">
    <location>
        <begin position="6"/>
        <end position="120"/>
    </location>
</feature>
<dbReference type="Gene3D" id="6.10.250.690">
    <property type="match status" value="1"/>
</dbReference>
<evidence type="ECO:0000256" key="1">
    <source>
        <dbReference type="ARBA" id="ARBA00022553"/>
    </source>
</evidence>
<evidence type="ECO:0000256" key="2">
    <source>
        <dbReference type="ARBA" id="ARBA00023012"/>
    </source>
</evidence>
<dbReference type="SMART" id="SM00862">
    <property type="entry name" value="Trans_reg_C"/>
    <property type="match status" value="1"/>
</dbReference>
<dbReference type="EMBL" id="PKUN01000031">
    <property type="protein sequence ID" value="PLX59665.1"/>
    <property type="molecule type" value="Genomic_DNA"/>
</dbReference>
<dbReference type="PANTHER" id="PTHR48111">
    <property type="entry name" value="REGULATOR OF RPOS"/>
    <property type="match status" value="1"/>
</dbReference>
<dbReference type="GO" id="GO:0005829">
    <property type="term" value="C:cytosol"/>
    <property type="evidence" value="ECO:0007669"/>
    <property type="project" value="TreeGrafter"/>
</dbReference>
<evidence type="ECO:0000313" key="9">
    <source>
        <dbReference type="EMBL" id="TVO68309.1"/>
    </source>
</evidence>
<evidence type="ECO:0000259" key="7">
    <source>
        <dbReference type="PROSITE" id="PS51755"/>
    </source>
</evidence>
<dbReference type="AlphaFoldDB" id="A0A2N6CRI4"/>
<organism evidence="8 10">
    <name type="scientific">Sedimenticola selenatireducens</name>
    <dbReference type="NCBI Taxonomy" id="191960"/>
    <lineage>
        <taxon>Bacteria</taxon>
        <taxon>Pseudomonadati</taxon>
        <taxon>Pseudomonadota</taxon>
        <taxon>Gammaproteobacteria</taxon>
        <taxon>Chromatiales</taxon>
        <taxon>Sedimenticolaceae</taxon>
        <taxon>Sedimenticola</taxon>
    </lineage>
</organism>
<sequence length="234" mass="26701">MMTLDRLLLIDDDVHLIQALAEQLERWDYNVFTETTAKGGHERVLNESFDAICLDLDLPDGDGLDICRSMRRRGFNTPVIMLTASDTDEDTIRGLGAGANDYIVKPFRFSVLLARLRAQIRQHQQHDDVTLNFGPYTFKPTDKYLANVNGQRVRLTEKESAILKHLYRKGTLVSRDELLGAVWGYSAEISTHTLETHIYRLRQKIEPSDGSRRLLITEPGGYRLDGEVRTARRA</sequence>
<keyword evidence="3 5" id="KW-0238">DNA-binding</keyword>
<dbReference type="Pfam" id="PF00486">
    <property type="entry name" value="Trans_reg_C"/>
    <property type="match status" value="1"/>
</dbReference>
<dbReference type="InterPro" id="IPR016032">
    <property type="entry name" value="Sig_transdc_resp-reg_C-effctor"/>
</dbReference>
<proteinExistence type="predicted"/>
<evidence type="ECO:0000313" key="11">
    <source>
        <dbReference type="Proteomes" id="UP000316649"/>
    </source>
</evidence>
<evidence type="ECO:0000256" key="5">
    <source>
        <dbReference type="PROSITE-ProRule" id="PRU01091"/>
    </source>
</evidence>
<protein>
    <submittedName>
        <fullName evidence="8">DNA-binding response regulator</fullName>
    </submittedName>
    <submittedName>
        <fullName evidence="9">Response regulator transcription factor</fullName>
    </submittedName>
</protein>
<dbReference type="Gene3D" id="3.40.50.2300">
    <property type="match status" value="1"/>
</dbReference>
<dbReference type="Pfam" id="PF00072">
    <property type="entry name" value="Response_reg"/>
    <property type="match status" value="1"/>
</dbReference>
<name>A0A2N6CRI4_9GAMM</name>
<evidence type="ECO:0000256" key="4">
    <source>
        <dbReference type="PROSITE-ProRule" id="PRU00169"/>
    </source>
</evidence>
<feature type="DNA-binding region" description="OmpR/PhoB-type" evidence="5">
    <location>
        <begin position="128"/>
        <end position="226"/>
    </location>
</feature>
<dbReference type="OrthoDB" id="9802426at2"/>
<dbReference type="GO" id="GO:0000156">
    <property type="term" value="F:phosphorelay response regulator activity"/>
    <property type="evidence" value="ECO:0007669"/>
    <property type="project" value="TreeGrafter"/>
</dbReference>
<feature type="domain" description="OmpR/PhoB-type" evidence="7">
    <location>
        <begin position="128"/>
        <end position="226"/>
    </location>
</feature>
<dbReference type="InterPro" id="IPR001789">
    <property type="entry name" value="Sig_transdc_resp-reg_receiver"/>
</dbReference>
<dbReference type="PROSITE" id="PS50110">
    <property type="entry name" value="RESPONSE_REGULATORY"/>
    <property type="match status" value="1"/>
</dbReference>
<dbReference type="EMBL" id="VMNH01000035">
    <property type="protein sequence ID" value="TVO68309.1"/>
    <property type="molecule type" value="Genomic_DNA"/>
</dbReference>
<dbReference type="InterPro" id="IPR036388">
    <property type="entry name" value="WH-like_DNA-bd_sf"/>
</dbReference>
<dbReference type="CDD" id="cd00383">
    <property type="entry name" value="trans_reg_C"/>
    <property type="match status" value="1"/>
</dbReference>
<evidence type="ECO:0000259" key="6">
    <source>
        <dbReference type="PROSITE" id="PS50110"/>
    </source>
</evidence>
<comment type="caution">
    <text evidence="8">The sequence shown here is derived from an EMBL/GenBank/DDBJ whole genome shotgun (WGS) entry which is preliminary data.</text>
</comment>
<dbReference type="InterPro" id="IPR001867">
    <property type="entry name" value="OmpR/PhoB-type_DNA-bd"/>
</dbReference>
<keyword evidence="2" id="KW-0902">Two-component regulatory system</keyword>
<keyword evidence="1 4" id="KW-0597">Phosphoprotein</keyword>
<dbReference type="GO" id="GO:0006355">
    <property type="term" value="P:regulation of DNA-templated transcription"/>
    <property type="evidence" value="ECO:0007669"/>
    <property type="project" value="InterPro"/>
</dbReference>
<dbReference type="STRING" id="1111735.GCA_000428045_02940"/>
<dbReference type="Proteomes" id="UP000316649">
    <property type="component" value="Unassembled WGS sequence"/>
</dbReference>
<keyword evidence="11" id="KW-1185">Reference proteome</keyword>
<gene>
    <name evidence="8" type="ORF">C0630_19835</name>
    <name evidence="9" type="ORF">FHP88_18750</name>
</gene>
<dbReference type="PROSITE" id="PS51755">
    <property type="entry name" value="OMPR_PHOB"/>
    <property type="match status" value="1"/>
</dbReference>
<dbReference type="GO" id="GO:0032993">
    <property type="term" value="C:protein-DNA complex"/>
    <property type="evidence" value="ECO:0007669"/>
    <property type="project" value="TreeGrafter"/>
</dbReference>
<dbReference type="SUPFAM" id="SSF52172">
    <property type="entry name" value="CheY-like"/>
    <property type="match status" value="1"/>
</dbReference>
<dbReference type="Proteomes" id="UP000235015">
    <property type="component" value="Unassembled WGS sequence"/>
</dbReference>